<name>A0AAX4KEG6_9TREE</name>
<feature type="region of interest" description="Disordered" evidence="3">
    <location>
        <begin position="295"/>
        <end position="461"/>
    </location>
</feature>
<dbReference type="GeneID" id="91101322"/>
<evidence type="ECO:0000313" key="4">
    <source>
        <dbReference type="EMBL" id="WWD04449.1"/>
    </source>
</evidence>
<keyword evidence="1" id="KW-0469">Meiosis</keyword>
<protein>
    <recommendedName>
        <fullName evidence="6">RING-type domain-containing protein</fullName>
    </recommendedName>
</protein>
<dbReference type="AlphaFoldDB" id="A0AAX4KEG6"/>
<dbReference type="GO" id="GO:0007129">
    <property type="term" value="P:homologous chromosome pairing at meiosis"/>
    <property type="evidence" value="ECO:0007669"/>
    <property type="project" value="TreeGrafter"/>
</dbReference>
<evidence type="ECO:0000256" key="2">
    <source>
        <dbReference type="SAM" id="Coils"/>
    </source>
</evidence>
<feature type="compositionally biased region" description="Polar residues" evidence="3">
    <location>
        <begin position="330"/>
        <end position="352"/>
    </location>
</feature>
<dbReference type="GO" id="GO:0007131">
    <property type="term" value="P:reciprocal meiotic recombination"/>
    <property type="evidence" value="ECO:0007669"/>
    <property type="project" value="InterPro"/>
</dbReference>
<gene>
    <name evidence="4" type="ORF">V865_002518</name>
</gene>
<dbReference type="GO" id="GO:0019789">
    <property type="term" value="F:SUMO transferase activity"/>
    <property type="evidence" value="ECO:0007669"/>
    <property type="project" value="InterPro"/>
</dbReference>
<sequence>MSSTTQPPSQSKSRLPPVQTKGLKFGAGSSSQGSSSGKGSNNKGKSKEDEDGKLPFLDYISCNICNELFFDGIAKGKIFWMTSCAHVMCNDENHQHKEGICTVCGKTMQAVTMEQGNLQPTQERFLTNPETQLEKAVSDYEDQSKKFVANILSIKGIYKFQTNQHKKPRSLYKERLDKALAEIERLENELHIHVAENVELKLENKQLQDRLNMPPPALDGYQSRGVVSLPPPIYGRTLTVRGEGEEEEESNGLVGETLSSKRRRIDNAEQPSRSFVPSTPRSQPHYAQLLANSYQKPQQDPYERPQSVAGYSAVPLNTNPARPDLERYRYNSTPLNGTSSQAYSQGHTNGGSTPLRRPASAFEGVPSNGGYMGGYADDDVSHSTPAPAMTSNGYRQSSPPYEGSYSPRRPPPNVYSQLPPETNRYSRDGHNRSLSPIAHDGGNDGKFTISQPPKRPLPPPF</sequence>
<dbReference type="InterPro" id="IPR042123">
    <property type="entry name" value="Zip3/RNF212-like"/>
</dbReference>
<feature type="compositionally biased region" description="Low complexity" evidence="3">
    <location>
        <begin position="28"/>
        <end position="43"/>
    </location>
</feature>
<dbReference type="GO" id="GO:0000795">
    <property type="term" value="C:synaptonemal complex"/>
    <property type="evidence" value="ECO:0007669"/>
    <property type="project" value="InterPro"/>
</dbReference>
<reference evidence="4 5" key="1">
    <citation type="submission" date="2024-01" db="EMBL/GenBank/DDBJ databases">
        <title>Comparative genomics of Cryptococcus and Kwoniella reveals pathogenesis evolution and contrasting modes of karyotype evolution via chromosome fusion or intercentromeric recombination.</title>
        <authorList>
            <person name="Coelho M.A."/>
            <person name="David-Palma M."/>
            <person name="Shea T."/>
            <person name="Bowers K."/>
            <person name="McGinley-Smith S."/>
            <person name="Mohammad A.W."/>
            <person name="Gnirke A."/>
            <person name="Yurkov A.M."/>
            <person name="Nowrousian M."/>
            <person name="Sun S."/>
            <person name="Cuomo C.A."/>
            <person name="Heitman J."/>
        </authorList>
    </citation>
    <scope>NUCLEOTIDE SEQUENCE [LARGE SCALE GENOMIC DNA]</scope>
    <source>
        <strain evidence="4 5">PYCC6329</strain>
    </source>
</reference>
<dbReference type="PANTHER" id="PTHR22663">
    <property type="entry name" value="RING FINGER PROTEIN NARYA-RELATED"/>
    <property type="match status" value="1"/>
</dbReference>
<proteinExistence type="predicted"/>
<feature type="compositionally biased region" description="Low complexity" evidence="3">
    <location>
        <begin position="1"/>
        <end position="11"/>
    </location>
</feature>
<feature type="compositionally biased region" description="Polar residues" evidence="3">
    <location>
        <begin position="269"/>
        <end position="282"/>
    </location>
</feature>
<keyword evidence="2" id="KW-0175">Coiled coil</keyword>
<feature type="compositionally biased region" description="Polar residues" evidence="3">
    <location>
        <begin position="389"/>
        <end position="399"/>
    </location>
</feature>
<feature type="coiled-coil region" evidence="2">
    <location>
        <begin position="169"/>
        <end position="210"/>
    </location>
</feature>
<evidence type="ECO:0008006" key="6">
    <source>
        <dbReference type="Google" id="ProtNLM"/>
    </source>
</evidence>
<accession>A0AAX4KEG6</accession>
<keyword evidence="5" id="KW-1185">Reference proteome</keyword>
<feature type="region of interest" description="Disordered" evidence="3">
    <location>
        <begin position="1"/>
        <end position="50"/>
    </location>
</feature>
<evidence type="ECO:0000313" key="5">
    <source>
        <dbReference type="Proteomes" id="UP001358614"/>
    </source>
</evidence>
<dbReference type="Proteomes" id="UP001358614">
    <property type="component" value="Chromosome 1"/>
</dbReference>
<dbReference type="GO" id="GO:0016925">
    <property type="term" value="P:protein sumoylation"/>
    <property type="evidence" value="ECO:0007669"/>
    <property type="project" value="TreeGrafter"/>
</dbReference>
<dbReference type="EMBL" id="CP144089">
    <property type="protein sequence ID" value="WWD04449.1"/>
    <property type="molecule type" value="Genomic_DNA"/>
</dbReference>
<dbReference type="PANTHER" id="PTHR22663:SF17">
    <property type="entry name" value="RING FINGER PROTEIN NARYA-RELATED"/>
    <property type="match status" value="1"/>
</dbReference>
<evidence type="ECO:0000256" key="1">
    <source>
        <dbReference type="ARBA" id="ARBA00023254"/>
    </source>
</evidence>
<organism evidence="4 5">
    <name type="scientific">Kwoniella europaea PYCC6329</name>
    <dbReference type="NCBI Taxonomy" id="1423913"/>
    <lineage>
        <taxon>Eukaryota</taxon>
        <taxon>Fungi</taxon>
        <taxon>Dikarya</taxon>
        <taxon>Basidiomycota</taxon>
        <taxon>Agaricomycotina</taxon>
        <taxon>Tremellomycetes</taxon>
        <taxon>Tremellales</taxon>
        <taxon>Cryptococcaceae</taxon>
        <taxon>Kwoniella</taxon>
    </lineage>
</organism>
<dbReference type="RefSeq" id="XP_066082416.1">
    <property type="nucleotide sequence ID" value="XM_066226319.1"/>
</dbReference>
<dbReference type="KEGG" id="ker:91101322"/>
<evidence type="ECO:0000256" key="3">
    <source>
        <dbReference type="SAM" id="MobiDB-lite"/>
    </source>
</evidence>
<feature type="region of interest" description="Disordered" evidence="3">
    <location>
        <begin position="261"/>
        <end position="282"/>
    </location>
</feature>